<feature type="transmembrane region" description="Helical" evidence="9">
    <location>
        <begin position="119"/>
        <end position="144"/>
    </location>
</feature>
<feature type="transmembrane region" description="Helical" evidence="9">
    <location>
        <begin position="265"/>
        <end position="291"/>
    </location>
</feature>
<comment type="subcellular location">
    <subcellularLocation>
        <location evidence="1">Cell membrane</location>
        <topology evidence="1">Multi-pass membrane protein</topology>
    </subcellularLocation>
</comment>
<evidence type="ECO:0000256" key="9">
    <source>
        <dbReference type="SAM" id="Phobius"/>
    </source>
</evidence>
<feature type="compositionally biased region" description="Low complexity" evidence="8">
    <location>
        <begin position="337"/>
        <end position="354"/>
    </location>
</feature>
<protein>
    <submittedName>
        <fullName evidence="10">AI-2E family transporter</fullName>
    </submittedName>
</protein>
<dbReference type="RefSeq" id="WP_290362773.1">
    <property type="nucleotide sequence ID" value="NZ_JAUFQU010000001.1"/>
</dbReference>
<sequence length="354" mass="39317">MALLFSILLQPVAIFFKNRLKFPNLLSIGMTVALFVLAGIGLFYFIYLQVTDMVNDIDAIKRNLMVHYSNIQDKLSVYLNVSRARQDEIVAHTATDLAESGKQILGNVLSSFTDSLMNFFLVPVYVFLFLLYRVHLVKFLSKLFRSREQQRLKEILSMIKRSVQGYIWGLLLEMIGVSALSAIGFAIIGLEYALMLGLITGLLNLIPYVGVMIALVISILVALTGNVELSIILYVTAVNLIVQLIDNNILSPMIVNSKVQINAIVSIVGIIIGGTLAGISGMFLAIPLIAIMKVVFDRIERLEPWGYLIGDELPENFEWEERMGNQVPGSDILQPHTDSTSSDDVSSLVKDNSK</sequence>
<keyword evidence="7 9" id="KW-0472">Membrane</keyword>
<keyword evidence="3" id="KW-0813">Transport</keyword>
<dbReference type="EMBL" id="JAUFQU010000001">
    <property type="protein sequence ID" value="MDN3706718.1"/>
    <property type="molecule type" value="Genomic_DNA"/>
</dbReference>
<evidence type="ECO:0000313" key="12">
    <source>
        <dbReference type="Proteomes" id="UP001242368"/>
    </source>
</evidence>
<evidence type="ECO:0000256" key="6">
    <source>
        <dbReference type="ARBA" id="ARBA00022989"/>
    </source>
</evidence>
<gene>
    <name evidence="10" type="ORF">QW060_06185</name>
    <name evidence="11" type="ORF">QW060_20540</name>
</gene>
<feature type="transmembrane region" description="Helical" evidence="9">
    <location>
        <begin position="165"/>
        <end position="188"/>
    </location>
</feature>
<dbReference type="InterPro" id="IPR002549">
    <property type="entry name" value="AI-2E-like"/>
</dbReference>
<dbReference type="Proteomes" id="UP001242368">
    <property type="component" value="Unassembled WGS sequence"/>
</dbReference>
<keyword evidence="12" id="KW-1185">Reference proteome</keyword>
<name>A0ABT8CSU3_9FLAO</name>
<evidence type="ECO:0000256" key="1">
    <source>
        <dbReference type="ARBA" id="ARBA00004651"/>
    </source>
</evidence>
<feature type="region of interest" description="Disordered" evidence="8">
    <location>
        <begin position="326"/>
        <end position="354"/>
    </location>
</feature>
<evidence type="ECO:0000256" key="2">
    <source>
        <dbReference type="ARBA" id="ARBA00009773"/>
    </source>
</evidence>
<evidence type="ECO:0000313" key="11">
    <source>
        <dbReference type="EMBL" id="MDN3709401.1"/>
    </source>
</evidence>
<evidence type="ECO:0000256" key="3">
    <source>
        <dbReference type="ARBA" id="ARBA00022448"/>
    </source>
</evidence>
<dbReference type="PANTHER" id="PTHR21716:SF53">
    <property type="entry name" value="PERMEASE PERM-RELATED"/>
    <property type="match status" value="1"/>
</dbReference>
<dbReference type="Pfam" id="PF01594">
    <property type="entry name" value="AI-2E_transport"/>
    <property type="match status" value="1"/>
</dbReference>
<reference evidence="12" key="2">
    <citation type="journal article" date="2019" name="Int. J. Syst. Evol. Microbiol.">
        <title>The Global Catalogue of Microorganisms (GCM) 10K type strain sequencing project: providing services to taxonomists for standard genome sequencing and annotation.</title>
        <authorList>
            <consortium name="The Broad Institute Genomics Platform"/>
            <consortium name="The Broad Institute Genome Sequencing Center for Infectious Disease"/>
            <person name="Wu L."/>
            <person name="Ma J."/>
        </authorList>
    </citation>
    <scope>NUCLEOTIDE SEQUENCE [LARGE SCALE GENOMIC DNA]</scope>
    <source>
        <strain evidence="12">CECT 7184</strain>
    </source>
</reference>
<dbReference type="PANTHER" id="PTHR21716">
    <property type="entry name" value="TRANSMEMBRANE PROTEIN"/>
    <property type="match status" value="1"/>
</dbReference>
<evidence type="ECO:0000256" key="7">
    <source>
        <dbReference type="ARBA" id="ARBA00023136"/>
    </source>
</evidence>
<reference evidence="10" key="3">
    <citation type="submission" date="2023-06" db="EMBL/GenBank/DDBJ databases">
        <authorList>
            <person name="Lucena T."/>
            <person name="Sun Q."/>
        </authorList>
    </citation>
    <scope>NUCLEOTIDE SEQUENCE</scope>
    <source>
        <strain evidence="10">CECT 7184</strain>
    </source>
</reference>
<comment type="similarity">
    <text evidence="2">Belongs to the autoinducer-2 exporter (AI-2E) (TC 2.A.86) family.</text>
</comment>
<accession>A0ABT8CSU3</accession>
<evidence type="ECO:0000256" key="4">
    <source>
        <dbReference type="ARBA" id="ARBA00022475"/>
    </source>
</evidence>
<keyword evidence="4" id="KW-1003">Cell membrane</keyword>
<keyword evidence="5 9" id="KW-0812">Transmembrane</keyword>
<feature type="transmembrane region" description="Helical" evidence="9">
    <location>
        <begin position="227"/>
        <end position="245"/>
    </location>
</feature>
<keyword evidence="6 9" id="KW-1133">Transmembrane helix</keyword>
<evidence type="ECO:0000256" key="8">
    <source>
        <dbReference type="SAM" id="MobiDB-lite"/>
    </source>
</evidence>
<reference evidence="10" key="1">
    <citation type="journal article" date="2014" name="Int. J. Syst. Evol. Microbiol.">
        <title>Complete genome of a new Firmicutes species belonging to the dominant human colonic microbiota ('Ruminococcus bicirculans') reveals two chromosomes and a selective capacity to utilize plant glucans.</title>
        <authorList>
            <consortium name="NISC Comparative Sequencing Program"/>
            <person name="Wegmann U."/>
            <person name="Louis P."/>
            <person name="Goesmann A."/>
            <person name="Henrissat B."/>
            <person name="Duncan S.H."/>
            <person name="Flint H.J."/>
        </authorList>
    </citation>
    <scope>NUCLEOTIDE SEQUENCE</scope>
    <source>
        <strain evidence="10">CECT 7184</strain>
    </source>
</reference>
<feature type="transmembrane region" description="Helical" evidence="9">
    <location>
        <begin position="25"/>
        <end position="47"/>
    </location>
</feature>
<comment type="caution">
    <text evidence="10">The sequence shown here is derived from an EMBL/GenBank/DDBJ whole genome shotgun (WGS) entry which is preliminary data.</text>
</comment>
<dbReference type="EMBL" id="JAUFQU010000033">
    <property type="protein sequence ID" value="MDN3709401.1"/>
    <property type="molecule type" value="Genomic_DNA"/>
</dbReference>
<evidence type="ECO:0000313" key="10">
    <source>
        <dbReference type="EMBL" id="MDN3706718.1"/>
    </source>
</evidence>
<organism evidence="10 12">
    <name type="scientific">Paenimyroides ceti</name>
    <dbReference type="NCBI Taxonomy" id="395087"/>
    <lineage>
        <taxon>Bacteria</taxon>
        <taxon>Pseudomonadati</taxon>
        <taxon>Bacteroidota</taxon>
        <taxon>Flavobacteriia</taxon>
        <taxon>Flavobacteriales</taxon>
        <taxon>Flavobacteriaceae</taxon>
        <taxon>Paenimyroides</taxon>
    </lineage>
</organism>
<evidence type="ECO:0000256" key="5">
    <source>
        <dbReference type="ARBA" id="ARBA00022692"/>
    </source>
</evidence>
<feature type="transmembrane region" description="Helical" evidence="9">
    <location>
        <begin position="194"/>
        <end position="220"/>
    </location>
</feature>
<proteinExistence type="inferred from homology"/>